<protein>
    <submittedName>
        <fullName evidence="2">Uncharacterized protein</fullName>
    </submittedName>
</protein>
<dbReference type="EMBL" id="BPQH01000002">
    <property type="protein sequence ID" value="GJD48039.1"/>
    <property type="molecule type" value="Genomic_DNA"/>
</dbReference>
<dbReference type="RefSeq" id="WP_128564927.1">
    <property type="nucleotide sequence ID" value="NZ_BPQH01000002.1"/>
</dbReference>
<gene>
    <name evidence="2" type="ORF">OPKNFCMD_0754</name>
</gene>
<comment type="caution">
    <text evidence="2">The sequence shown here is derived from an EMBL/GenBank/DDBJ whole genome shotgun (WGS) entry which is preliminary data.</text>
</comment>
<reference evidence="2" key="2">
    <citation type="submission" date="2021-08" db="EMBL/GenBank/DDBJ databases">
        <authorList>
            <person name="Tani A."/>
            <person name="Ola A."/>
            <person name="Ogura Y."/>
            <person name="Katsura K."/>
            <person name="Hayashi T."/>
        </authorList>
    </citation>
    <scope>NUCLEOTIDE SEQUENCE</scope>
    <source>
        <strain evidence="2">KCTC 52305</strain>
    </source>
</reference>
<proteinExistence type="predicted"/>
<evidence type="ECO:0000256" key="1">
    <source>
        <dbReference type="SAM" id="MobiDB-lite"/>
    </source>
</evidence>
<keyword evidence="3" id="KW-1185">Reference proteome</keyword>
<dbReference type="Proteomes" id="UP001055167">
    <property type="component" value="Unassembled WGS sequence"/>
</dbReference>
<accession>A0ABQ4QSW2</accession>
<organism evidence="2 3">
    <name type="scientific">Methylobacterium crusticola</name>
    <dbReference type="NCBI Taxonomy" id="1697972"/>
    <lineage>
        <taxon>Bacteria</taxon>
        <taxon>Pseudomonadati</taxon>
        <taxon>Pseudomonadota</taxon>
        <taxon>Alphaproteobacteria</taxon>
        <taxon>Hyphomicrobiales</taxon>
        <taxon>Methylobacteriaceae</taxon>
        <taxon>Methylobacterium</taxon>
    </lineage>
</organism>
<evidence type="ECO:0000313" key="3">
    <source>
        <dbReference type="Proteomes" id="UP001055167"/>
    </source>
</evidence>
<reference evidence="2" key="1">
    <citation type="journal article" date="2021" name="Front. Microbiol.">
        <title>Comprehensive Comparative Genomics and Phenotyping of Methylobacterium Species.</title>
        <authorList>
            <person name="Alessa O."/>
            <person name="Ogura Y."/>
            <person name="Fujitani Y."/>
            <person name="Takami H."/>
            <person name="Hayashi T."/>
            <person name="Sahin N."/>
            <person name="Tani A."/>
        </authorList>
    </citation>
    <scope>NUCLEOTIDE SEQUENCE</scope>
    <source>
        <strain evidence="2">KCTC 52305</strain>
    </source>
</reference>
<evidence type="ECO:0000313" key="2">
    <source>
        <dbReference type="EMBL" id="GJD48039.1"/>
    </source>
</evidence>
<feature type="region of interest" description="Disordered" evidence="1">
    <location>
        <begin position="73"/>
        <end position="96"/>
    </location>
</feature>
<feature type="compositionally biased region" description="Basic and acidic residues" evidence="1">
    <location>
        <begin position="73"/>
        <end position="83"/>
    </location>
</feature>
<name>A0ABQ4QSW2_9HYPH</name>
<sequence>MDGFGRSLGRTIPARTIPARTIPARTIPARTLGALAALVLAAAPALAREAAGRVVGPLVPGAPGYDCRLPTPFDHDAAGRRGEGPPAYGYGTGGASASGAVTAPPGSVAACDLGALTLGRRGLDILPP</sequence>